<comment type="subcellular location">
    <subcellularLocation>
        <location evidence="2">Cytoplasmic vesicle</location>
        <location evidence="2">Secretory vesicle</location>
        <location evidence="2">Synaptic vesicle membrane</location>
        <topology evidence="2">Multi-pass membrane protein</topology>
    </subcellularLocation>
    <subcellularLocation>
        <location evidence="1">Early endosome membrane</location>
    </subcellularLocation>
</comment>
<keyword evidence="8" id="KW-0770">Synapse</keyword>
<dbReference type="GO" id="GO:0008324">
    <property type="term" value="F:monoatomic cation transmembrane transporter activity"/>
    <property type="evidence" value="ECO:0007669"/>
    <property type="project" value="InterPro"/>
</dbReference>
<evidence type="ECO:0000256" key="6">
    <source>
        <dbReference type="ARBA" id="ARBA00022833"/>
    </source>
</evidence>
<proteinExistence type="inferred from homology"/>
<dbReference type="InterPro" id="IPR058533">
    <property type="entry name" value="Cation_efflux_TM"/>
</dbReference>
<keyword evidence="5" id="KW-0967">Endosome</keyword>
<evidence type="ECO:0000256" key="9">
    <source>
        <dbReference type="ARBA" id="ARBA00023136"/>
    </source>
</evidence>
<protein>
    <recommendedName>
        <fullName evidence="12">Cation efflux protein transmembrane domain-containing protein</fullName>
    </recommendedName>
</protein>
<keyword evidence="10" id="KW-0968">Cytoplasmic vesicle</keyword>
<keyword evidence="6" id="KW-0862">Zinc</keyword>
<keyword evidence="4 11" id="KW-0812">Transmembrane</keyword>
<feature type="domain" description="Cation efflux protein transmembrane" evidence="12">
    <location>
        <begin position="15"/>
        <end position="176"/>
    </location>
</feature>
<evidence type="ECO:0000256" key="4">
    <source>
        <dbReference type="ARBA" id="ARBA00022692"/>
    </source>
</evidence>
<comment type="caution">
    <text evidence="13">The sequence shown here is derived from an EMBL/GenBank/DDBJ whole genome shotgun (WGS) entry which is preliminary data.</text>
</comment>
<feature type="transmembrane region" description="Helical" evidence="11">
    <location>
        <begin position="24"/>
        <end position="48"/>
    </location>
</feature>
<name>A0A7V2ZL41_9BACT</name>
<feature type="transmembrane region" description="Helical" evidence="11">
    <location>
        <begin position="96"/>
        <end position="115"/>
    </location>
</feature>
<dbReference type="PANTHER" id="PTHR31937:SF2">
    <property type="entry name" value="TRANSMEMBRANE PROTEIN 163"/>
    <property type="match status" value="1"/>
</dbReference>
<comment type="similarity">
    <text evidence="3">Belongs to the TMEM163 family.</text>
</comment>
<feature type="transmembrane region" description="Helical" evidence="11">
    <location>
        <begin position="68"/>
        <end position="90"/>
    </location>
</feature>
<reference evidence="13" key="1">
    <citation type="journal article" date="2020" name="mSystems">
        <title>Genome- and Community-Level Interaction Insights into Carbon Utilization and Element Cycling Functions of Hydrothermarchaeota in Hydrothermal Sediment.</title>
        <authorList>
            <person name="Zhou Z."/>
            <person name="Liu Y."/>
            <person name="Xu W."/>
            <person name="Pan J."/>
            <person name="Luo Z.H."/>
            <person name="Li M."/>
        </authorList>
    </citation>
    <scope>NUCLEOTIDE SEQUENCE [LARGE SCALE GENOMIC DNA]</scope>
    <source>
        <strain evidence="13">SpSt-479</strain>
    </source>
</reference>
<dbReference type="PANTHER" id="PTHR31937">
    <property type="entry name" value="TRANSMEMBRANE PROTEIN 163"/>
    <property type="match status" value="1"/>
</dbReference>
<evidence type="ECO:0000256" key="7">
    <source>
        <dbReference type="ARBA" id="ARBA00022989"/>
    </source>
</evidence>
<dbReference type="Pfam" id="PF01545">
    <property type="entry name" value="Cation_efflux"/>
    <property type="match status" value="1"/>
</dbReference>
<evidence type="ECO:0000256" key="5">
    <source>
        <dbReference type="ARBA" id="ARBA00022753"/>
    </source>
</evidence>
<evidence type="ECO:0000256" key="8">
    <source>
        <dbReference type="ARBA" id="ARBA00023018"/>
    </source>
</evidence>
<dbReference type="InterPro" id="IPR026765">
    <property type="entry name" value="Tmem163"/>
</dbReference>
<evidence type="ECO:0000256" key="3">
    <source>
        <dbReference type="ARBA" id="ARBA00008731"/>
    </source>
</evidence>
<dbReference type="SUPFAM" id="SSF161111">
    <property type="entry name" value="Cation efflux protein transmembrane domain-like"/>
    <property type="match status" value="1"/>
</dbReference>
<evidence type="ECO:0000259" key="12">
    <source>
        <dbReference type="Pfam" id="PF01545"/>
    </source>
</evidence>
<dbReference type="Gene3D" id="1.20.1510.10">
    <property type="entry name" value="Cation efflux protein transmembrane domain"/>
    <property type="match status" value="1"/>
</dbReference>
<evidence type="ECO:0000313" key="13">
    <source>
        <dbReference type="EMBL" id="HFI91926.1"/>
    </source>
</evidence>
<dbReference type="GO" id="GO:0031410">
    <property type="term" value="C:cytoplasmic vesicle"/>
    <property type="evidence" value="ECO:0007669"/>
    <property type="project" value="UniProtKB-KW"/>
</dbReference>
<organism evidence="13">
    <name type="scientific">Ignavibacterium album</name>
    <dbReference type="NCBI Taxonomy" id="591197"/>
    <lineage>
        <taxon>Bacteria</taxon>
        <taxon>Pseudomonadati</taxon>
        <taxon>Ignavibacteriota</taxon>
        <taxon>Ignavibacteria</taxon>
        <taxon>Ignavibacteriales</taxon>
        <taxon>Ignavibacteriaceae</taxon>
        <taxon>Ignavibacterium</taxon>
    </lineage>
</organism>
<evidence type="ECO:0000256" key="1">
    <source>
        <dbReference type="ARBA" id="ARBA00004146"/>
    </source>
</evidence>
<sequence length="194" mass="21217">MITIFYNLAEGIVSVYFGAGEETLALLGFGIDSFVEVISGIGIAHMILRMKYSKVQTQDTFEKTALKITGTAFYLLTAGLIIGSVLNLINNVKPETTIPGIIIALISILTMYWLMTSKLKIGKAMQSDAVIADANCTKTCFYLSFILLASSGLYELFNLMYFDIIGSLGIAYFAFNEGKEAFEKVKSGNLMCNC</sequence>
<evidence type="ECO:0000256" key="10">
    <source>
        <dbReference type="ARBA" id="ARBA00023329"/>
    </source>
</evidence>
<accession>A0A7V2ZL41</accession>
<dbReference type="EMBL" id="DSUJ01000008">
    <property type="protein sequence ID" value="HFI91926.1"/>
    <property type="molecule type" value="Genomic_DNA"/>
</dbReference>
<dbReference type="AlphaFoldDB" id="A0A7V2ZL41"/>
<dbReference type="GO" id="GO:0016020">
    <property type="term" value="C:membrane"/>
    <property type="evidence" value="ECO:0007669"/>
    <property type="project" value="InterPro"/>
</dbReference>
<keyword evidence="9 11" id="KW-0472">Membrane</keyword>
<gene>
    <name evidence="13" type="ORF">ENS31_10445</name>
</gene>
<evidence type="ECO:0000256" key="11">
    <source>
        <dbReference type="SAM" id="Phobius"/>
    </source>
</evidence>
<feature type="transmembrane region" description="Helical" evidence="11">
    <location>
        <begin position="159"/>
        <end position="175"/>
    </location>
</feature>
<dbReference type="InterPro" id="IPR027469">
    <property type="entry name" value="Cation_efflux_TMD_sf"/>
</dbReference>
<keyword evidence="7 11" id="KW-1133">Transmembrane helix</keyword>
<evidence type="ECO:0000256" key="2">
    <source>
        <dbReference type="ARBA" id="ARBA00004644"/>
    </source>
</evidence>